<keyword evidence="14" id="KW-1185">Reference proteome</keyword>
<dbReference type="FunCoup" id="A0A1D2VM85">
    <property type="interactions" value="688"/>
</dbReference>
<keyword evidence="3" id="KW-0547">Nucleotide-binding</keyword>
<proteinExistence type="predicted"/>
<reference evidence="14" key="1">
    <citation type="submission" date="2016-05" db="EMBL/GenBank/DDBJ databases">
        <title>Comparative genomics of biotechnologically important yeasts.</title>
        <authorList>
            <consortium name="DOE Joint Genome Institute"/>
            <person name="Riley R."/>
            <person name="Haridas S."/>
            <person name="Wolfe K.H."/>
            <person name="Lopes M.R."/>
            <person name="Hittinger C.T."/>
            <person name="Goker M."/>
            <person name="Salamov A."/>
            <person name="Wisecaver J."/>
            <person name="Long T.M."/>
            <person name="Aerts A.L."/>
            <person name="Barry K."/>
            <person name="Choi C."/>
            <person name="Clum A."/>
            <person name="Coughlan A.Y."/>
            <person name="Deshpande S."/>
            <person name="Douglass A.P."/>
            <person name="Hanson S.J."/>
            <person name="Klenk H.-P."/>
            <person name="Labutti K."/>
            <person name="Lapidus A."/>
            <person name="Lindquist E."/>
            <person name="Lipzen A."/>
            <person name="Meier-Kolthoff J.P."/>
            <person name="Ohm R.A."/>
            <person name="Otillar R.P."/>
            <person name="Pangilinan J."/>
            <person name="Peng Y."/>
            <person name="Rokas A."/>
            <person name="Rosa C.A."/>
            <person name="Scheuner C."/>
            <person name="Sibirny A.A."/>
            <person name="Slot J.C."/>
            <person name="Stielow J.B."/>
            <person name="Sun H."/>
            <person name="Kurtzman C.P."/>
            <person name="Blackwell M."/>
            <person name="Grigoriev I.V."/>
            <person name="Jeffries T.W."/>
        </authorList>
    </citation>
    <scope>NUCLEOTIDE SEQUENCE [LARGE SCALE GENOMIC DNA]</scope>
    <source>
        <strain evidence="14">DSM 1968</strain>
    </source>
</reference>
<keyword evidence="6" id="KW-0067">ATP-binding</keyword>
<dbReference type="AlphaFoldDB" id="A0A1D2VM85"/>
<dbReference type="EMBL" id="KV454476">
    <property type="protein sequence ID" value="ODV62728.1"/>
    <property type="molecule type" value="Genomic_DNA"/>
</dbReference>
<dbReference type="InterPro" id="IPR022192">
    <property type="entry name" value="SUV3_C"/>
</dbReference>
<name>A0A1D2VM85_9ASCO</name>
<evidence type="ECO:0000313" key="13">
    <source>
        <dbReference type="EMBL" id="ODV62728.1"/>
    </source>
</evidence>
<dbReference type="EC" id="3.6.4.13" evidence="2"/>
<dbReference type="Pfam" id="PF22527">
    <property type="entry name" value="DEXQc_Suv3"/>
    <property type="match status" value="1"/>
</dbReference>
<dbReference type="GO" id="GO:0005524">
    <property type="term" value="F:ATP binding"/>
    <property type="evidence" value="ECO:0007669"/>
    <property type="project" value="UniProtKB-KW"/>
</dbReference>
<dbReference type="FunFam" id="3.40.50.300:FF:000269">
    <property type="entry name" value="ATP-dependent RNA helicase SUPV3L1, mitochondrial"/>
    <property type="match status" value="1"/>
</dbReference>
<comment type="catalytic activity">
    <reaction evidence="9">
        <text>ATP + H2O = ADP + phosphate + H(+)</text>
        <dbReference type="Rhea" id="RHEA:13065"/>
        <dbReference type="ChEBI" id="CHEBI:15377"/>
        <dbReference type="ChEBI" id="CHEBI:15378"/>
        <dbReference type="ChEBI" id="CHEBI:30616"/>
        <dbReference type="ChEBI" id="CHEBI:43474"/>
        <dbReference type="ChEBI" id="CHEBI:456216"/>
        <dbReference type="EC" id="3.6.4.13"/>
    </reaction>
</comment>
<dbReference type="Gene3D" id="1.20.58.1080">
    <property type="match status" value="1"/>
</dbReference>
<comment type="subcellular location">
    <subcellularLocation>
        <location evidence="1">Mitochondrion</location>
    </subcellularLocation>
</comment>
<evidence type="ECO:0000256" key="7">
    <source>
        <dbReference type="ARBA" id="ARBA00022946"/>
    </source>
</evidence>
<dbReference type="Gene3D" id="3.40.50.300">
    <property type="entry name" value="P-loop containing nucleotide triphosphate hydrolases"/>
    <property type="match status" value="2"/>
</dbReference>
<organism evidence="13 14">
    <name type="scientific">Ascoidea rubescens DSM 1968</name>
    <dbReference type="NCBI Taxonomy" id="1344418"/>
    <lineage>
        <taxon>Eukaryota</taxon>
        <taxon>Fungi</taxon>
        <taxon>Dikarya</taxon>
        <taxon>Ascomycota</taxon>
        <taxon>Saccharomycotina</taxon>
        <taxon>Saccharomycetes</taxon>
        <taxon>Ascoideaceae</taxon>
        <taxon>Ascoidea</taxon>
    </lineage>
</organism>
<dbReference type="PANTHER" id="PTHR12131">
    <property type="entry name" value="ATP-DEPENDENT RNA AND DNA HELICASE"/>
    <property type="match status" value="1"/>
</dbReference>
<dbReference type="PANTHER" id="PTHR12131:SF1">
    <property type="entry name" value="ATP-DEPENDENT RNA HELICASE SUPV3L1, MITOCHONDRIAL-RELATED"/>
    <property type="match status" value="1"/>
</dbReference>
<dbReference type="InterPro" id="IPR014001">
    <property type="entry name" value="Helicase_ATP-bd"/>
</dbReference>
<dbReference type="CDD" id="cd17913">
    <property type="entry name" value="DEXQc_Suv3"/>
    <property type="match status" value="1"/>
</dbReference>
<evidence type="ECO:0000256" key="4">
    <source>
        <dbReference type="ARBA" id="ARBA00022801"/>
    </source>
</evidence>
<dbReference type="InterPro" id="IPR055206">
    <property type="entry name" value="DEXQc_SUV3"/>
</dbReference>
<dbReference type="InParanoid" id="A0A1D2VM85"/>
<evidence type="ECO:0000256" key="3">
    <source>
        <dbReference type="ARBA" id="ARBA00022741"/>
    </source>
</evidence>
<feature type="domain" description="Helicase C-terminal" evidence="12">
    <location>
        <begin position="435"/>
        <end position="580"/>
    </location>
</feature>
<dbReference type="InterPro" id="IPR001650">
    <property type="entry name" value="Helicase_C-like"/>
</dbReference>
<evidence type="ECO:0000313" key="14">
    <source>
        <dbReference type="Proteomes" id="UP000095038"/>
    </source>
</evidence>
<dbReference type="PROSITE" id="PS51192">
    <property type="entry name" value="HELICASE_ATP_BIND_1"/>
    <property type="match status" value="1"/>
</dbReference>
<evidence type="ECO:0000256" key="8">
    <source>
        <dbReference type="ARBA" id="ARBA00023128"/>
    </source>
</evidence>
<dbReference type="SUPFAM" id="SSF52540">
    <property type="entry name" value="P-loop containing nucleoside triphosphate hydrolases"/>
    <property type="match status" value="1"/>
</dbReference>
<dbReference type="CDD" id="cd18805">
    <property type="entry name" value="SF2_C_suv3"/>
    <property type="match status" value="1"/>
</dbReference>
<dbReference type="SMART" id="SM00487">
    <property type="entry name" value="DEXDc"/>
    <property type="match status" value="1"/>
</dbReference>
<dbReference type="FunFam" id="3.40.50.300:FF:001549">
    <property type="entry name" value="SUV3p ATP-dependent RNA helicase"/>
    <property type="match status" value="1"/>
</dbReference>
<dbReference type="GO" id="GO:0000965">
    <property type="term" value="P:mitochondrial RNA 3'-end processing"/>
    <property type="evidence" value="ECO:0007669"/>
    <property type="project" value="TreeGrafter"/>
</dbReference>
<dbReference type="Pfam" id="PF12513">
    <property type="entry name" value="SUV3_C"/>
    <property type="match status" value="1"/>
</dbReference>
<evidence type="ECO:0000256" key="6">
    <source>
        <dbReference type="ARBA" id="ARBA00022840"/>
    </source>
</evidence>
<dbReference type="SMART" id="SM00490">
    <property type="entry name" value="HELICc"/>
    <property type="match status" value="1"/>
</dbReference>
<dbReference type="Gene3D" id="1.20.272.40">
    <property type="match status" value="1"/>
</dbReference>
<evidence type="ECO:0000256" key="1">
    <source>
        <dbReference type="ARBA" id="ARBA00004173"/>
    </source>
</evidence>
<gene>
    <name evidence="13" type="ORF">ASCRUDRAFT_74209</name>
</gene>
<dbReference type="GO" id="GO:0016787">
    <property type="term" value="F:hydrolase activity"/>
    <property type="evidence" value="ECO:0007669"/>
    <property type="project" value="UniProtKB-KW"/>
</dbReference>
<keyword evidence="7" id="KW-0809">Transit peptide</keyword>
<dbReference type="STRING" id="1344418.A0A1D2VM85"/>
<dbReference type="GeneID" id="30966235"/>
<keyword evidence="4 13" id="KW-0378">Hydrolase</keyword>
<dbReference type="InterPro" id="IPR027417">
    <property type="entry name" value="P-loop_NTPase"/>
</dbReference>
<dbReference type="Pfam" id="PF00271">
    <property type="entry name" value="Helicase_C"/>
    <property type="match status" value="1"/>
</dbReference>
<keyword evidence="8" id="KW-0496">Mitochondrion</keyword>
<dbReference type="InterPro" id="IPR050699">
    <property type="entry name" value="RNA-DNA_Helicase"/>
</dbReference>
<evidence type="ECO:0000256" key="9">
    <source>
        <dbReference type="ARBA" id="ARBA00047984"/>
    </source>
</evidence>
<dbReference type="Proteomes" id="UP000095038">
    <property type="component" value="Unassembled WGS sequence"/>
</dbReference>
<evidence type="ECO:0000256" key="2">
    <source>
        <dbReference type="ARBA" id="ARBA00012552"/>
    </source>
</evidence>
<accession>A0A1D2VM85</accession>
<evidence type="ECO:0000256" key="5">
    <source>
        <dbReference type="ARBA" id="ARBA00022806"/>
    </source>
</evidence>
<evidence type="ECO:0000259" key="12">
    <source>
        <dbReference type="PROSITE" id="PS51194"/>
    </source>
</evidence>
<dbReference type="InterPro" id="IPR044774">
    <property type="entry name" value="Suv3_DEXQc"/>
</dbReference>
<evidence type="ECO:0000259" key="11">
    <source>
        <dbReference type="PROSITE" id="PS51192"/>
    </source>
</evidence>
<dbReference type="GO" id="GO:0003724">
    <property type="term" value="F:RNA helicase activity"/>
    <property type="evidence" value="ECO:0007669"/>
    <property type="project" value="UniProtKB-EC"/>
</dbReference>
<dbReference type="OrthoDB" id="6692397at2759"/>
<dbReference type="GO" id="GO:0045025">
    <property type="term" value="C:mitochondrial degradosome"/>
    <property type="evidence" value="ECO:0007669"/>
    <property type="project" value="TreeGrafter"/>
</dbReference>
<keyword evidence="5" id="KW-0347">Helicase</keyword>
<evidence type="ECO:0000256" key="10">
    <source>
        <dbReference type="ARBA" id="ARBA00071444"/>
    </source>
</evidence>
<feature type="domain" description="Helicase ATP-binding" evidence="11">
    <location>
        <begin position="271"/>
        <end position="390"/>
    </location>
</feature>
<dbReference type="RefSeq" id="XP_020049035.1">
    <property type="nucleotide sequence ID" value="XM_020192599.1"/>
</dbReference>
<dbReference type="PROSITE" id="PS51194">
    <property type="entry name" value="HELICASE_CTER"/>
    <property type="match status" value="1"/>
</dbReference>
<sequence length="847" mass="96994">MISVFTRSSLELYNINKHVFLTNALTSLNRRNRHDIRGKSKRVHSYDEWKIKNEKKQSIKKLDKEIAYKNLDVSQNKTWIADPIAKRMSKKILSSVSLEKCLSKQENSHLNADNFGGILLESVNVLKSKFRNKEFDHHKPLKDLMLSSLEDKEFGKLVTTHSPDAVSELESTLINQINKSTPERLNEYDLSFEDYINPSISKLLDILYFIGSRKTPKSTVSNYDPLKNMNEQFQKILEIVFYNILRNKLTIFTPSNGLSIDMSNPAEWFPLARKFHRKIFMHLGPTNSGKTYNALQRLKNAKSGFYASPLRLLAREVYERFKSEGRRCNLITGEEIILDCDEFGNPAPISSGTIEMLSTTQEYDVVILDEIQMLGNEQRGWAWTNALLGAVAREVHLCGEETASDIVRNLAELSGEPVFETRYKRLGKLRIENKPLSSQLNALQRGDCIVSFSKKSILSYKSKIEKETDLKCAVIYGNLPPEIRTTQAAGFNSGDYDVLVASDAIGMGLNLKINRVVFSQYKKFDGNEKKPLTVSEVRQIGGRAGRFKVSPLSNLVNGNKGSDSDNNKVENIDINKDDIKYGYISAFSNEILNHVKNSFLTRTTPIMKACLWPPDNIWAQYISEFDSDTSLYSIIESFEKIIRGTRHYFACEISQRLELTKIYQDTPWFPMTDQIRLSNAPAGTRNPEQIRVFVEYCKAIAFGERKSIFDFNDSIPFGVLLNERELEDVYEIEYKELLGLVNQYVNLSLDAFKMDDEGKQRLSTLEDIHKAILLFNWLSYRYPTIFIDREHAVELKELCEANITAELKKTYDNQNKIRQKLYEKAGIKTNTSGNTKNNEIKAQSINA</sequence>
<protein>
    <recommendedName>
        <fullName evidence="10">ATP-dependent RNA helicase SUV3, mitochondrial</fullName>
        <ecNumber evidence="2">3.6.4.13</ecNumber>
    </recommendedName>
</protein>